<sequence length="333" mass="37488">MILYLASTQHTNILDFTGWHDSESETPIKKLVGSYMLKQFVIYDMRNFSHFTDVVLDRLAFGDSDAEFAQAIEEFLTMYNARVTVICEGLSQSDPLFTALLDSGVGNIVCDTEIRAMQREITECLSEHGMSRYNPKERKKKAEGMKQYRFDCQNVHIAFVGSQPRVGTTTAAIGFCAWLKSVGATVCYVEANTSGHLAILARSYEMEQSQSGWQFEGVQYRRQPPEETVNFIVSDMGSTLQQELLDKADLPVLVCGTKPYELGASIRLEKRLEVTRAYLLCPFVQEASRDDLAQALQNDYHKVLFLEYQPEPTNGSVNAKQYKTVIANYIAGA</sequence>
<proteinExistence type="predicted"/>
<reference evidence="1 2" key="1">
    <citation type="journal article" date="2024" name="Int. J. Syst. Evol. Microbiol.">
        <title>Lacrimispora brassicae sp. nov. isolated from fermented cabbage, and proposal of Clostridium indicum Gundawar et al. 2019 and Clostridium methoxybenzovorans Mechichi et al. 1999 as heterotypic synonyms of Lacrimispora amygdalina (Parshina et al. 2003) Haas and Blanchard 2020 and Lacrimispora indolis (McClung and McCoy 1957) Haas and Blanchard 2020, respectively.</title>
        <authorList>
            <person name="Kobayashi H."/>
            <person name="Tanizawa Y."/>
            <person name="Sakamoto M."/>
            <person name="Ohkuma M."/>
            <person name="Tohno M."/>
        </authorList>
    </citation>
    <scope>NUCLEOTIDE SEQUENCE [LARGE SCALE GENOMIC DNA]</scope>
    <source>
        <strain evidence="1 2">DSM 12857</strain>
    </source>
</reference>
<evidence type="ECO:0000313" key="2">
    <source>
        <dbReference type="Proteomes" id="UP001419084"/>
    </source>
</evidence>
<dbReference type="RefSeq" id="WP_170824274.1">
    <property type="nucleotide sequence ID" value="NZ_BRPJ01000074.1"/>
</dbReference>
<keyword evidence="2" id="KW-1185">Reference proteome</keyword>
<name>A0ABQ5M9E7_9FIRM</name>
<gene>
    <name evidence="1" type="ORF">LAD12857_35040</name>
</gene>
<comment type="caution">
    <text evidence="1">The sequence shown here is derived from an EMBL/GenBank/DDBJ whole genome shotgun (WGS) entry which is preliminary data.</text>
</comment>
<organism evidence="1 2">
    <name type="scientific">Lacrimispora amygdalina</name>
    <dbReference type="NCBI Taxonomy" id="253257"/>
    <lineage>
        <taxon>Bacteria</taxon>
        <taxon>Bacillati</taxon>
        <taxon>Bacillota</taxon>
        <taxon>Clostridia</taxon>
        <taxon>Lachnospirales</taxon>
        <taxon>Lachnospiraceae</taxon>
        <taxon>Lacrimispora</taxon>
    </lineage>
</organism>
<dbReference type="Proteomes" id="UP001419084">
    <property type="component" value="Unassembled WGS sequence"/>
</dbReference>
<dbReference type="EMBL" id="BRPJ01000074">
    <property type="protein sequence ID" value="GLB31581.1"/>
    <property type="molecule type" value="Genomic_DNA"/>
</dbReference>
<evidence type="ECO:0000313" key="1">
    <source>
        <dbReference type="EMBL" id="GLB31581.1"/>
    </source>
</evidence>
<accession>A0ABQ5M9E7</accession>
<protein>
    <submittedName>
        <fullName evidence="1">Uncharacterized protein</fullName>
    </submittedName>
</protein>